<reference evidence="1" key="2">
    <citation type="journal article" date="2022" name="New Phytol.">
        <title>Evolutionary transition to the ectomycorrhizal habit in the genomes of a hyperdiverse lineage of mushroom-forming fungi.</title>
        <authorList>
            <person name="Looney B."/>
            <person name="Miyauchi S."/>
            <person name="Morin E."/>
            <person name="Drula E."/>
            <person name="Courty P.E."/>
            <person name="Kohler A."/>
            <person name="Kuo A."/>
            <person name="LaButti K."/>
            <person name="Pangilinan J."/>
            <person name="Lipzen A."/>
            <person name="Riley R."/>
            <person name="Andreopoulos W."/>
            <person name="He G."/>
            <person name="Johnson J."/>
            <person name="Nolan M."/>
            <person name="Tritt A."/>
            <person name="Barry K.W."/>
            <person name="Grigoriev I.V."/>
            <person name="Nagy L.G."/>
            <person name="Hibbett D."/>
            <person name="Henrissat B."/>
            <person name="Matheny P.B."/>
            <person name="Labbe J."/>
            <person name="Martin F.M."/>
        </authorList>
    </citation>
    <scope>NUCLEOTIDE SEQUENCE</scope>
    <source>
        <strain evidence="1">FP105234-sp</strain>
    </source>
</reference>
<evidence type="ECO:0000313" key="2">
    <source>
        <dbReference type="Proteomes" id="UP000814033"/>
    </source>
</evidence>
<comment type="caution">
    <text evidence="1">The sequence shown here is derived from an EMBL/GenBank/DDBJ whole genome shotgun (WGS) entry which is preliminary data.</text>
</comment>
<organism evidence="1 2">
    <name type="scientific">Auriscalpium vulgare</name>
    <dbReference type="NCBI Taxonomy" id="40419"/>
    <lineage>
        <taxon>Eukaryota</taxon>
        <taxon>Fungi</taxon>
        <taxon>Dikarya</taxon>
        <taxon>Basidiomycota</taxon>
        <taxon>Agaricomycotina</taxon>
        <taxon>Agaricomycetes</taxon>
        <taxon>Russulales</taxon>
        <taxon>Auriscalpiaceae</taxon>
        <taxon>Auriscalpium</taxon>
    </lineage>
</organism>
<name>A0ACB8R746_9AGAM</name>
<proteinExistence type="predicted"/>
<dbReference type="EMBL" id="MU276244">
    <property type="protein sequence ID" value="KAI0039949.1"/>
    <property type="molecule type" value="Genomic_DNA"/>
</dbReference>
<evidence type="ECO:0000313" key="1">
    <source>
        <dbReference type="EMBL" id="KAI0039949.1"/>
    </source>
</evidence>
<keyword evidence="2" id="KW-1185">Reference proteome</keyword>
<dbReference type="Proteomes" id="UP000814033">
    <property type="component" value="Unassembled WGS sequence"/>
</dbReference>
<sequence>MSSNIPDINCNITPESCETSIRHDIQRLETRIVFAAAVISTLSANTVTKDMWDKLLNETRQIGRALLKAETYNIQKTKYQEAIIDGYIMRKNKVILLEKLTSKGRSDVTFKGDLGGDMWWNEIASKPTVTPKTDERYSKRRTSHDLTDNFISHNQDVQYRLSHEPNDSKNNSVKDRDCATSSGRILNDIPPEICQIKDNLTEIAMADLKQMEQTIQFVETMTTPSFFKVVKAVQKLKNTVEHLCLTCEQDEDALNTRMNNIKNLEALSAKLSNELQFRQTNVKPVKHQIEQDNISNANKKQNQKFNNDMIASPAWSCFKFFVNTSANLYYMFM</sequence>
<gene>
    <name evidence="1" type="ORF">FA95DRAFT_1577265</name>
</gene>
<accession>A0ACB8R746</accession>
<reference evidence="1" key="1">
    <citation type="submission" date="2021-02" db="EMBL/GenBank/DDBJ databases">
        <authorList>
            <consortium name="DOE Joint Genome Institute"/>
            <person name="Ahrendt S."/>
            <person name="Looney B.P."/>
            <person name="Miyauchi S."/>
            <person name="Morin E."/>
            <person name="Drula E."/>
            <person name="Courty P.E."/>
            <person name="Chicoki N."/>
            <person name="Fauchery L."/>
            <person name="Kohler A."/>
            <person name="Kuo A."/>
            <person name="Labutti K."/>
            <person name="Pangilinan J."/>
            <person name="Lipzen A."/>
            <person name="Riley R."/>
            <person name="Andreopoulos W."/>
            <person name="He G."/>
            <person name="Johnson J."/>
            <person name="Barry K.W."/>
            <person name="Grigoriev I.V."/>
            <person name="Nagy L."/>
            <person name="Hibbett D."/>
            <person name="Henrissat B."/>
            <person name="Matheny P.B."/>
            <person name="Labbe J."/>
            <person name="Martin F."/>
        </authorList>
    </citation>
    <scope>NUCLEOTIDE SEQUENCE</scope>
    <source>
        <strain evidence="1">FP105234-sp</strain>
    </source>
</reference>
<protein>
    <submittedName>
        <fullName evidence="1">Uncharacterized protein</fullName>
    </submittedName>
</protein>